<keyword evidence="1 3" id="KW-0378">Hydrolase</keyword>
<gene>
    <name evidence="3" type="ORF">ASAP_3153</name>
</gene>
<dbReference type="GO" id="GO:0003993">
    <property type="term" value="F:acid phosphatase activity"/>
    <property type="evidence" value="ECO:0007669"/>
    <property type="project" value="UniProtKB-EC"/>
</dbReference>
<dbReference type="RefSeq" id="WP_023979514.1">
    <property type="nucleotide sequence ID" value="NZ_CBLX010000027.1"/>
</dbReference>
<name>A0A060QK97_9PROT</name>
<protein>
    <recommendedName>
        <fullName evidence="1">Acid phosphatase</fullName>
        <ecNumber evidence="1">3.1.3.2</ecNumber>
    </recommendedName>
</protein>
<comment type="similarity">
    <text evidence="1">Belongs to the class A bacterial acid phosphatase family.</text>
</comment>
<proteinExistence type="inferred from homology"/>
<dbReference type="eggNOG" id="COG0671">
    <property type="taxonomic scope" value="Bacteria"/>
</dbReference>
<dbReference type="EMBL" id="CBLX010000027">
    <property type="protein sequence ID" value="CDG41198.1"/>
    <property type="molecule type" value="Genomic_DNA"/>
</dbReference>
<reference evidence="3 4" key="1">
    <citation type="journal article" date="2014" name="Genome Biol. Evol.">
        <title>Acetic acid bacteria genomes reveal functional traits for adaptation to life in insect guts.</title>
        <authorList>
            <person name="Chouaia B."/>
            <person name="Gaiarsa S."/>
            <person name="Crotti E."/>
            <person name="Comandatore F."/>
            <person name="Degli Esposti M."/>
            <person name="Ricci I."/>
            <person name="Alma A."/>
            <person name="Favia G."/>
            <person name="Bandi C."/>
            <person name="Daffonchio D."/>
        </authorList>
    </citation>
    <scope>NUCLEOTIDE SEQUENCE [LARGE SCALE GENOMIC DNA]</scope>
    <source>
        <strain evidence="3 4">SF2.1</strain>
    </source>
</reference>
<feature type="domain" description="Phosphatidic acid phosphatase type 2/haloperoxidase" evidence="2">
    <location>
        <begin position="111"/>
        <end position="220"/>
    </location>
</feature>
<dbReference type="GO" id="GO:0030288">
    <property type="term" value="C:outer membrane-bounded periplasmic space"/>
    <property type="evidence" value="ECO:0007669"/>
    <property type="project" value="InterPro"/>
</dbReference>
<dbReference type="InterPro" id="IPR001011">
    <property type="entry name" value="Acid_Pase_classA_bac"/>
</dbReference>
<dbReference type="EC" id="3.1.3.2" evidence="1"/>
<comment type="caution">
    <text evidence="3">The sequence shown here is derived from an EMBL/GenBank/DDBJ whole genome shotgun (WGS) entry which is preliminary data.</text>
</comment>
<dbReference type="Proteomes" id="UP000027583">
    <property type="component" value="Unassembled WGS sequence"/>
</dbReference>
<evidence type="ECO:0000259" key="2">
    <source>
        <dbReference type="SMART" id="SM00014"/>
    </source>
</evidence>
<dbReference type="Pfam" id="PF01569">
    <property type="entry name" value="PAP2"/>
    <property type="match status" value="1"/>
</dbReference>
<dbReference type="PRINTS" id="PR00483">
    <property type="entry name" value="BACPHPHTASE"/>
</dbReference>
<dbReference type="Gene3D" id="1.20.144.10">
    <property type="entry name" value="Phosphatidic acid phosphatase type 2/haloperoxidase"/>
    <property type="match status" value="1"/>
</dbReference>
<sequence>MTPPISGRNSFVRGGFLLCLLASCTTAPTQPLDTAHLPDERLALATPPSVGLASQGDDDRIFARTRALKGSPRWALAQSDADLRPAPFLKGFSCAAGFTIDIFQAPTLARILDMMAKAESGRTSEEKRYWKRKRPFIGNDAPICVARDERLAKSPSYPSGHTIAGYSTALVLSALLPERSAELLQRGRVVGESRIICGVHWASDVAAGYQAAGAFAVATLENPAIRALMPKAREELLAMQAEKTRPDEARCALEAEAATHSPFTDD</sequence>
<evidence type="ECO:0000256" key="1">
    <source>
        <dbReference type="PIRNR" id="PIRNR000897"/>
    </source>
</evidence>
<dbReference type="InterPro" id="IPR000326">
    <property type="entry name" value="PAP2/HPO"/>
</dbReference>
<accession>A0A060QK97</accession>
<comment type="catalytic activity">
    <reaction evidence="1">
        <text>a phosphate monoester + H2O = an alcohol + phosphate</text>
        <dbReference type="Rhea" id="RHEA:15017"/>
        <dbReference type="ChEBI" id="CHEBI:15377"/>
        <dbReference type="ChEBI" id="CHEBI:30879"/>
        <dbReference type="ChEBI" id="CHEBI:43474"/>
        <dbReference type="ChEBI" id="CHEBI:67140"/>
        <dbReference type="EC" id="3.1.3.2"/>
    </reaction>
</comment>
<dbReference type="AlphaFoldDB" id="A0A060QK97"/>
<evidence type="ECO:0000313" key="3">
    <source>
        <dbReference type="EMBL" id="CDG41198.1"/>
    </source>
</evidence>
<dbReference type="SMART" id="SM00014">
    <property type="entry name" value="acidPPc"/>
    <property type="match status" value="1"/>
</dbReference>
<dbReference type="PIRSF" id="PIRSF000897">
    <property type="entry name" value="Acid_Ptase_ClsA"/>
    <property type="match status" value="1"/>
</dbReference>
<evidence type="ECO:0000313" key="4">
    <source>
        <dbReference type="Proteomes" id="UP000027583"/>
    </source>
</evidence>
<organism evidence="3 4">
    <name type="scientific">Asaia bogorensis</name>
    <dbReference type="NCBI Taxonomy" id="91915"/>
    <lineage>
        <taxon>Bacteria</taxon>
        <taxon>Pseudomonadati</taxon>
        <taxon>Pseudomonadota</taxon>
        <taxon>Alphaproteobacteria</taxon>
        <taxon>Acetobacterales</taxon>
        <taxon>Acetobacteraceae</taxon>
        <taxon>Asaia</taxon>
    </lineage>
</organism>
<dbReference type="CDD" id="cd03397">
    <property type="entry name" value="PAP2_acid_phosphatase"/>
    <property type="match status" value="1"/>
</dbReference>
<dbReference type="SUPFAM" id="SSF48317">
    <property type="entry name" value="Acid phosphatase/Vanadium-dependent haloperoxidase"/>
    <property type="match status" value="1"/>
</dbReference>
<reference evidence="3 4" key="2">
    <citation type="journal article" date="2014" name="PLoS ONE">
        <title>Evolution of mitochondria reconstructed from the energy metabolism of living bacteria.</title>
        <authorList>
            <person name="Degli Esposti M."/>
            <person name="Chouaia B."/>
            <person name="Comandatore F."/>
            <person name="Crotti E."/>
            <person name="Sassera D."/>
            <person name="Lievens P.M."/>
            <person name="Daffonchio D."/>
            <person name="Bandi C."/>
        </authorList>
    </citation>
    <scope>NUCLEOTIDE SEQUENCE [LARGE SCALE GENOMIC DNA]</scope>
    <source>
        <strain evidence="3 4">SF2.1</strain>
    </source>
</reference>
<dbReference type="InterPro" id="IPR036938">
    <property type="entry name" value="PAP2/HPO_sf"/>
</dbReference>